<proteinExistence type="predicted"/>
<dbReference type="EMBL" id="JAPKFM010000019">
    <property type="protein sequence ID" value="MCX2965753.1"/>
    <property type="molecule type" value="Genomic_DNA"/>
</dbReference>
<reference evidence="1" key="1">
    <citation type="submission" date="2022-10" db="EMBL/GenBank/DDBJ databases">
        <title>WGS of marine actinomycetes from Thailand.</title>
        <authorList>
            <person name="Thawai C."/>
        </authorList>
    </citation>
    <scope>NUCLEOTIDE SEQUENCE</scope>
    <source>
        <strain evidence="1">SW21</strain>
    </source>
</reference>
<dbReference type="Gene3D" id="3.30.1330.40">
    <property type="entry name" value="RutC-like"/>
    <property type="match status" value="1"/>
</dbReference>
<dbReference type="Proteomes" id="UP001143347">
    <property type="component" value="Unassembled WGS sequence"/>
</dbReference>
<dbReference type="Pfam" id="PF01042">
    <property type="entry name" value="Ribonuc_L-PSP"/>
    <property type="match status" value="1"/>
</dbReference>
<evidence type="ECO:0000313" key="1">
    <source>
        <dbReference type="EMBL" id="MCX2965753.1"/>
    </source>
</evidence>
<dbReference type="PANTHER" id="PTHR43760:SF1">
    <property type="entry name" value="ENDORIBONUCLEASE L-PSP_CHORISMATE MUTASE-LIKE DOMAIN-CONTAINING PROTEIN"/>
    <property type="match status" value="1"/>
</dbReference>
<dbReference type="InterPro" id="IPR035959">
    <property type="entry name" value="RutC-like_sf"/>
</dbReference>
<accession>A0A9X3D6C3</accession>
<protein>
    <submittedName>
        <fullName evidence="1">RidA family protein</fullName>
    </submittedName>
</protein>
<dbReference type="RefSeq" id="WP_266062801.1">
    <property type="nucleotide sequence ID" value="NZ_JAPKFM010000019.1"/>
</dbReference>
<name>A0A9X3D6C3_9ACTN</name>
<organism evidence="1 2">
    <name type="scientific">Gordonia aquimaris</name>
    <dbReference type="NCBI Taxonomy" id="2984863"/>
    <lineage>
        <taxon>Bacteria</taxon>
        <taxon>Bacillati</taxon>
        <taxon>Actinomycetota</taxon>
        <taxon>Actinomycetes</taxon>
        <taxon>Mycobacteriales</taxon>
        <taxon>Gordoniaceae</taxon>
        <taxon>Gordonia</taxon>
    </lineage>
</organism>
<keyword evidence="2" id="KW-1185">Reference proteome</keyword>
<dbReference type="CDD" id="cd02199">
    <property type="entry name" value="YjgF_YER057c_UK114_like_1"/>
    <property type="match status" value="1"/>
</dbReference>
<comment type="caution">
    <text evidence="1">The sequence shown here is derived from an EMBL/GenBank/DDBJ whole genome shotgun (WGS) entry which is preliminary data.</text>
</comment>
<dbReference type="SUPFAM" id="SSF55298">
    <property type="entry name" value="YjgF-like"/>
    <property type="match status" value="1"/>
</dbReference>
<dbReference type="AlphaFoldDB" id="A0A9X3D6C3"/>
<gene>
    <name evidence="1" type="ORF">OSB52_16825</name>
</gene>
<evidence type="ECO:0000313" key="2">
    <source>
        <dbReference type="Proteomes" id="UP001143347"/>
    </source>
</evidence>
<dbReference type="InterPro" id="IPR006175">
    <property type="entry name" value="YjgF/YER057c/UK114"/>
</dbReference>
<dbReference type="PANTHER" id="PTHR43760">
    <property type="entry name" value="ENDORIBONUCLEASE-RELATED"/>
    <property type="match status" value="1"/>
</dbReference>
<dbReference type="InterPro" id="IPR013813">
    <property type="entry name" value="Endoribo_LPSP/chorism_mut-like"/>
</dbReference>
<sequence length="145" mass="15082">MVSNETVAVPVPRGNYIPATRTGNTIRTAGMTPRRSGELVVVGRVGDRVDLDRAREAAALAVTNALAAASTMLEPHEYLRCAEMTVYIACAADFTRLSAVADGASDVLAAHPDRPGLPARSAVGVYALPDAAPVEVALIAEAVTR</sequence>